<keyword evidence="4 9" id="KW-0349">Heme</keyword>
<accession>A0A0C9T8L9</accession>
<reference evidence="11 12" key="1">
    <citation type="submission" date="2014-06" db="EMBL/GenBank/DDBJ databases">
        <title>Evolutionary Origins and Diversification of the Mycorrhizal Mutualists.</title>
        <authorList>
            <consortium name="DOE Joint Genome Institute"/>
            <consortium name="Mycorrhizal Genomics Consortium"/>
            <person name="Kohler A."/>
            <person name="Kuo A."/>
            <person name="Nagy L.G."/>
            <person name="Floudas D."/>
            <person name="Copeland A."/>
            <person name="Barry K.W."/>
            <person name="Cichocki N."/>
            <person name="Veneault-Fourrey C."/>
            <person name="LaButti K."/>
            <person name="Lindquist E.A."/>
            <person name="Lipzen A."/>
            <person name="Lundell T."/>
            <person name="Morin E."/>
            <person name="Murat C."/>
            <person name="Riley R."/>
            <person name="Ohm R."/>
            <person name="Sun H."/>
            <person name="Tunlid A."/>
            <person name="Henrissat B."/>
            <person name="Grigoriev I.V."/>
            <person name="Hibbett D.S."/>
            <person name="Martin F."/>
        </authorList>
    </citation>
    <scope>NUCLEOTIDE SEQUENCE [LARGE SCALE GENOMIC DNA]</scope>
    <source>
        <strain evidence="11 12">FD-325 SS-3</strain>
    </source>
</reference>
<dbReference type="PANTHER" id="PTHR46300:SF7">
    <property type="entry name" value="P450, PUTATIVE (EUROFUNG)-RELATED"/>
    <property type="match status" value="1"/>
</dbReference>
<dbReference type="PROSITE" id="PS00086">
    <property type="entry name" value="CYTOCHROME_P450"/>
    <property type="match status" value="1"/>
</dbReference>
<dbReference type="GO" id="GO:0020037">
    <property type="term" value="F:heme binding"/>
    <property type="evidence" value="ECO:0007669"/>
    <property type="project" value="InterPro"/>
</dbReference>
<evidence type="ECO:0000313" key="12">
    <source>
        <dbReference type="Proteomes" id="UP000053263"/>
    </source>
</evidence>
<protein>
    <recommendedName>
        <fullName evidence="13">Cytochrome P450</fullName>
    </recommendedName>
</protein>
<dbReference type="Pfam" id="PF00067">
    <property type="entry name" value="p450"/>
    <property type="match status" value="1"/>
</dbReference>
<evidence type="ECO:0000256" key="4">
    <source>
        <dbReference type="ARBA" id="ARBA00022617"/>
    </source>
</evidence>
<keyword evidence="6 10" id="KW-0560">Oxidoreductase</keyword>
<dbReference type="Proteomes" id="UP000053263">
    <property type="component" value="Unassembled WGS sequence"/>
</dbReference>
<feature type="binding site" description="axial binding residue" evidence="9">
    <location>
        <position position="445"/>
    </location>
    <ligand>
        <name>heme</name>
        <dbReference type="ChEBI" id="CHEBI:30413"/>
    </ligand>
    <ligandPart>
        <name>Fe</name>
        <dbReference type="ChEBI" id="CHEBI:18248"/>
    </ligandPart>
</feature>
<dbReference type="InterPro" id="IPR002401">
    <property type="entry name" value="Cyt_P450_E_grp-I"/>
</dbReference>
<sequence>MLDLKLLASSSAGLLLVYWYLRRTVRSPYASLPLPPGPKPLPIIGNLLQIPTRHEAQVYQQWGRDLNSDILYLNLAGVSIVVINSAEIANELLERRSSIYSSRPDSVMCTELMGFDDLVPLVPYGDTWRAMRRFLHREFHPQASLQYRPFQIEATHDFLRRLLESPDNFSTHITHMSGKAIMDITYAIKVEPYDDPRIRTASLAVEAVAEASCPGAFWVDTFSFLKYVPEWMPGAGFQRKAREWHAVADDMYNKPYDTAKQLLASGTSAPSFVSRCLEGLNGTQSDSDVQENLIKKTAGTLYAAGTDTTSSTVKTFLLAMLLNPDMQAKAQKELDEVVGHGNLPDFSHQDSLPYVNAIVKESLRWRPVTPQGIAHVVTTEDMFDGYRIPAGSVVIPNQWAMLHNETTYPNPSRFNPERFLDSAGRLDPSVKDPALAAFGFGRRICPGRFLALSSIYIDIACVLATFNIAKAVDADGVPITPPGDYTPNGIVVSPLDFKASITPRSKATRAAILAQST</sequence>
<dbReference type="PRINTS" id="PR00463">
    <property type="entry name" value="EP450I"/>
</dbReference>
<dbReference type="GO" id="GO:0016705">
    <property type="term" value="F:oxidoreductase activity, acting on paired donors, with incorporation or reduction of molecular oxygen"/>
    <property type="evidence" value="ECO:0007669"/>
    <property type="project" value="InterPro"/>
</dbReference>
<evidence type="ECO:0000256" key="5">
    <source>
        <dbReference type="ARBA" id="ARBA00022723"/>
    </source>
</evidence>
<dbReference type="EMBL" id="KN832570">
    <property type="protein sequence ID" value="KII84568.1"/>
    <property type="molecule type" value="Genomic_DNA"/>
</dbReference>
<keyword evidence="12" id="KW-1185">Reference proteome</keyword>
<dbReference type="Gene3D" id="1.10.630.10">
    <property type="entry name" value="Cytochrome P450"/>
    <property type="match status" value="1"/>
</dbReference>
<comment type="pathway">
    <text evidence="2">Secondary metabolite biosynthesis.</text>
</comment>
<evidence type="ECO:0000256" key="6">
    <source>
        <dbReference type="ARBA" id="ARBA00023002"/>
    </source>
</evidence>
<name>A0A0C9T8L9_PLICR</name>
<comment type="similarity">
    <text evidence="3 10">Belongs to the cytochrome P450 family.</text>
</comment>
<proteinExistence type="inferred from homology"/>
<evidence type="ECO:0000256" key="2">
    <source>
        <dbReference type="ARBA" id="ARBA00005179"/>
    </source>
</evidence>
<organism evidence="11 12">
    <name type="scientific">Plicaturopsis crispa FD-325 SS-3</name>
    <dbReference type="NCBI Taxonomy" id="944288"/>
    <lineage>
        <taxon>Eukaryota</taxon>
        <taxon>Fungi</taxon>
        <taxon>Dikarya</taxon>
        <taxon>Basidiomycota</taxon>
        <taxon>Agaricomycotina</taxon>
        <taxon>Agaricomycetes</taxon>
        <taxon>Agaricomycetidae</taxon>
        <taxon>Amylocorticiales</taxon>
        <taxon>Amylocorticiaceae</taxon>
        <taxon>Plicatura</taxon>
        <taxon>Plicaturopsis crispa</taxon>
    </lineage>
</organism>
<dbReference type="GO" id="GO:0005506">
    <property type="term" value="F:iron ion binding"/>
    <property type="evidence" value="ECO:0007669"/>
    <property type="project" value="InterPro"/>
</dbReference>
<evidence type="ECO:0008006" key="13">
    <source>
        <dbReference type="Google" id="ProtNLM"/>
    </source>
</evidence>
<evidence type="ECO:0000256" key="10">
    <source>
        <dbReference type="RuleBase" id="RU000461"/>
    </source>
</evidence>
<keyword evidence="5 9" id="KW-0479">Metal-binding</keyword>
<dbReference type="PANTHER" id="PTHR46300">
    <property type="entry name" value="P450, PUTATIVE (EUROFUNG)-RELATED-RELATED"/>
    <property type="match status" value="1"/>
</dbReference>
<evidence type="ECO:0000256" key="3">
    <source>
        <dbReference type="ARBA" id="ARBA00010617"/>
    </source>
</evidence>
<dbReference type="InterPro" id="IPR050364">
    <property type="entry name" value="Cytochrome_P450_fung"/>
</dbReference>
<dbReference type="InterPro" id="IPR017972">
    <property type="entry name" value="Cyt_P450_CS"/>
</dbReference>
<evidence type="ECO:0000313" key="11">
    <source>
        <dbReference type="EMBL" id="KII84568.1"/>
    </source>
</evidence>
<evidence type="ECO:0000256" key="1">
    <source>
        <dbReference type="ARBA" id="ARBA00001971"/>
    </source>
</evidence>
<evidence type="ECO:0000256" key="7">
    <source>
        <dbReference type="ARBA" id="ARBA00023004"/>
    </source>
</evidence>
<keyword evidence="7 9" id="KW-0408">Iron</keyword>
<dbReference type="HOGENOM" id="CLU_001570_2_3_1"/>
<comment type="cofactor">
    <cofactor evidence="1 9">
        <name>heme</name>
        <dbReference type="ChEBI" id="CHEBI:30413"/>
    </cofactor>
</comment>
<dbReference type="GO" id="GO:0004497">
    <property type="term" value="F:monooxygenase activity"/>
    <property type="evidence" value="ECO:0007669"/>
    <property type="project" value="UniProtKB-KW"/>
</dbReference>
<dbReference type="SUPFAM" id="SSF48264">
    <property type="entry name" value="Cytochrome P450"/>
    <property type="match status" value="1"/>
</dbReference>
<dbReference type="AlphaFoldDB" id="A0A0C9T8L9"/>
<dbReference type="PRINTS" id="PR00385">
    <property type="entry name" value="P450"/>
</dbReference>
<dbReference type="OrthoDB" id="2789670at2759"/>
<dbReference type="InterPro" id="IPR036396">
    <property type="entry name" value="Cyt_P450_sf"/>
</dbReference>
<gene>
    <name evidence="11" type="ORF">PLICRDRAFT_117453</name>
</gene>
<keyword evidence="8 10" id="KW-0503">Monooxygenase</keyword>
<evidence type="ECO:0000256" key="8">
    <source>
        <dbReference type="ARBA" id="ARBA00023033"/>
    </source>
</evidence>
<dbReference type="CDD" id="cd11065">
    <property type="entry name" value="CYP64-like"/>
    <property type="match status" value="1"/>
</dbReference>
<evidence type="ECO:0000256" key="9">
    <source>
        <dbReference type="PIRSR" id="PIRSR602401-1"/>
    </source>
</evidence>
<dbReference type="InterPro" id="IPR001128">
    <property type="entry name" value="Cyt_P450"/>
</dbReference>